<comment type="caution">
    <text evidence="2">The sequence shown here is derived from an EMBL/GenBank/DDBJ whole genome shotgun (WGS) entry which is preliminary data.</text>
</comment>
<dbReference type="Gene3D" id="1.25.40.10">
    <property type="entry name" value="Tetratricopeptide repeat domain"/>
    <property type="match status" value="1"/>
</dbReference>
<keyword evidence="1" id="KW-0677">Repeat</keyword>
<dbReference type="PANTHER" id="PTHR47936:SF1">
    <property type="entry name" value="PENTATRICOPEPTIDE REPEAT-CONTAINING PROTEIN GUN1, CHLOROPLASTIC"/>
    <property type="match status" value="1"/>
</dbReference>
<evidence type="ECO:0000256" key="1">
    <source>
        <dbReference type="ARBA" id="ARBA00022737"/>
    </source>
</evidence>
<dbReference type="AlphaFoldDB" id="A0A812QEC4"/>
<accession>A0A812QEC4</accession>
<evidence type="ECO:0000313" key="2">
    <source>
        <dbReference type="EMBL" id="CAE7382562.1"/>
    </source>
</evidence>
<sequence length="350" mass="38345">MLDKSSGRLLSHGGATARMNVGMSQILSMLAVLLVCAPHVCQDCLAIRRQQNLKLLREREGMALTSKPKFVPISPRGARAVSQISDAGERGDWHQARHVYSTYSGAEIQVFNAAMHAAIRCDQYKQGALIYQKLCSLNINRTAPAFTSALTIHSMLGKKDAVREIWKDAMRECELDAALAAVRISAAAAEGDVQTAATVLDQMNVSGVAINVGHLSAAIRACWEAEGSHHNAAKYLFNLHKELDLQPNVITFACLVGSYMTAPLEEIRVAYTEMKELGIVPNTVFAESYLVTVLRKPKGAPWDEDEMLVALHERSPERIAAARQAIDDFKAEGVTLSTLSSRIHRVLQKL</sequence>
<reference evidence="2" key="1">
    <citation type="submission" date="2021-02" db="EMBL/GenBank/DDBJ databases">
        <authorList>
            <person name="Dougan E. K."/>
            <person name="Rhodes N."/>
            <person name="Thang M."/>
            <person name="Chan C."/>
        </authorList>
    </citation>
    <scope>NUCLEOTIDE SEQUENCE</scope>
</reference>
<proteinExistence type="predicted"/>
<dbReference type="EMBL" id="CAJNJA010016519">
    <property type="protein sequence ID" value="CAE7382562.1"/>
    <property type="molecule type" value="Genomic_DNA"/>
</dbReference>
<keyword evidence="3" id="KW-1185">Reference proteome</keyword>
<name>A0A812QEC4_9DINO</name>
<evidence type="ECO:0000313" key="3">
    <source>
        <dbReference type="Proteomes" id="UP000601435"/>
    </source>
</evidence>
<dbReference type="PANTHER" id="PTHR47936">
    <property type="entry name" value="PPR_LONG DOMAIN-CONTAINING PROTEIN"/>
    <property type="match status" value="1"/>
</dbReference>
<dbReference type="Proteomes" id="UP000601435">
    <property type="component" value="Unassembled WGS sequence"/>
</dbReference>
<organism evidence="2 3">
    <name type="scientific">Symbiodinium necroappetens</name>
    <dbReference type="NCBI Taxonomy" id="1628268"/>
    <lineage>
        <taxon>Eukaryota</taxon>
        <taxon>Sar</taxon>
        <taxon>Alveolata</taxon>
        <taxon>Dinophyceae</taxon>
        <taxon>Suessiales</taxon>
        <taxon>Symbiodiniaceae</taxon>
        <taxon>Symbiodinium</taxon>
    </lineage>
</organism>
<dbReference type="InterPro" id="IPR011990">
    <property type="entry name" value="TPR-like_helical_dom_sf"/>
</dbReference>
<dbReference type="OrthoDB" id="267048at2759"/>
<protein>
    <submittedName>
        <fullName evidence="2">FCA protein</fullName>
    </submittedName>
</protein>
<gene>
    <name evidence="2" type="primary">FCA</name>
    <name evidence="2" type="ORF">SNEC2469_LOCUS10357</name>
</gene>